<reference evidence="1" key="1">
    <citation type="submission" date="2020-07" db="EMBL/GenBank/DDBJ databases">
        <title>The High-quality genome of the commercially important snow crab, Chionoecetes opilio.</title>
        <authorList>
            <person name="Jeong J.-H."/>
            <person name="Ryu S."/>
        </authorList>
    </citation>
    <scope>NUCLEOTIDE SEQUENCE</scope>
    <source>
        <strain evidence="1">MADBK_172401_WGS</strain>
        <tissue evidence="1">Digestive gland</tissue>
    </source>
</reference>
<dbReference type="EMBL" id="JACEEZ010005359">
    <property type="protein sequence ID" value="KAG0725686.1"/>
    <property type="molecule type" value="Genomic_DNA"/>
</dbReference>
<sequence length="267" mass="28864">MVSVEMLNATLCFGYIFVLRSLASLKTPYFVTFCNERGPPHRSCPGASTGLNPALRDLPVPCLALSTWGAVKESGAGLCAARSISASPCHDACSVGKASGWEELLDLQTNVVKDNTACILQLSEKPQDHYPQELNAFSRLAFSKTGEESFCTTRMSPILEDLYHHFNSASNIKCAANEDGLCLVTGPKQKLMFGCTAQVAVFSQFTKARYRFADKNAMDQNTHTGLGWNTLIKTAVIVGFGPGDWGLTPWRRPGPIHLALVALSSSA</sequence>
<gene>
    <name evidence="1" type="ORF">GWK47_004601</name>
</gene>
<comment type="caution">
    <text evidence="1">The sequence shown here is derived from an EMBL/GenBank/DDBJ whole genome shotgun (WGS) entry which is preliminary data.</text>
</comment>
<accession>A0A8J5CYT6</accession>
<keyword evidence="2" id="KW-1185">Reference proteome</keyword>
<name>A0A8J5CYT6_CHIOP</name>
<evidence type="ECO:0000313" key="2">
    <source>
        <dbReference type="Proteomes" id="UP000770661"/>
    </source>
</evidence>
<dbReference type="Proteomes" id="UP000770661">
    <property type="component" value="Unassembled WGS sequence"/>
</dbReference>
<protein>
    <submittedName>
        <fullName evidence="1">Uncharacterized protein</fullName>
    </submittedName>
</protein>
<proteinExistence type="predicted"/>
<evidence type="ECO:0000313" key="1">
    <source>
        <dbReference type="EMBL" id="KAG0725686.1"/>
    </source>
</evidence>
<dbReference type="AlphaFoldDB" id="A0A8J5CYT6"/>
<organism evidence="1 2">
    <name type="scientific">Chionoecetes opilio</name>
    <name type="common">Atlantic snow crab</name>
    <name type="synonym">Cancer opilio</name>
    <dbReference type="NCBI Taxonomy" id="41210"/>
    <lineage>
        <taxon>Eukaryota</taxon>
        <taxon>Metazoa</taxon>
        <taxon>Ecdysozoa</taxon>
        <taxon>Arthropoda</taxon>
        <taxon>Crustacea</taxon>
        <taxon>Multicrustacea</taxon>
        <taxon>Malacostraca</taxon>
        <taxon>Eumalacostraca</taxon>
        <taxon>Eucarida</taxon>
        <taxon>Decapoda</taxon>
        <taxon>Pleocyemata</taxon>
        <taxon>Brachyura</taxon>
        <taxon>Eubrachyura</taxon>
        <taxon>Majoidea</taxon>
        <taxon>Majidae</taxon>
        <taxon>Chionoecetes</taxon>
    </lineage>
</organism>